<feature type="region of interest" description="Disordered" evidence="1">
    <location>
        <begin position="1"/>
        <end position="22"/>
    </location>
</feature>
<dbReference type="EMBL" id="LAZR01000428">
    <property type="protein sequence ID" value="KKN69369.1"/>
    <property type="molecule type" value="Genomic_DNA"/>
</dbReference>
<evidence type="ECO:0000256" key="1">
    <source>
        <dbReference type="SAM" id="MobiDB-lite"/>
    </source>
</evidence>
<sequence length="138" mass="16797">MPADKETDRRKYSREYRERNKDRINKLARGKKAKLARREYVEKNKEKINERDKAYRKRCAEKDPNYWKKRKPTKKKVNARNIARKIELLPFCEICNKKTTLERHHPDYENPKFFATFCKSCHTKIHKYLLVPSRLPST</sequence>
<name>A0A0F9SR53_9ZZZZ</name>
<reference evidence="2" key="1">
    <citation type="journal article" date="2015" name="Nature">
        <title>Complex archaea that bridge the gap between prokaryotes and eukaryotes.</title>
        <authorList>
            <person name="Spang A."/>
            <person name="Saw J.H."/>
            <person name="Jorgensen S.L."/>
            <person name="Zaremba-Niedzwiedzka K."/>
            <person name="Martijn J."/>
            <person name="Lind A.E."/>
            <person name="van Eijk R."/>
            <person name="Schleper C."/>
            <person name="Guy L."/>
            <person name="Ettema T.J."/>
        </authorList>
    </citation>
    <scope>NUCLEOTIDE SEQUENCE</scope>
</reference>
<evidence type="ECO:0000313" key="2">
    <source>
        <dbReference type="EMBL" id="KKN69369.1"/>
    </source>
</evidence>
<dbReference type="AlphaFoldDB" id="A0A0F9SR53"/>
<comment type="caution">
    <text evidence="2">The sequence shown here is derived from an EMBL/GenBank/DDBJ whole genome shotgun (WGS) entry which is preliminary data.</text>
</comment>
<protein>
    <submittedName>
        <fullName evidence="2">Uncharacterized protein</fullName>
    </submittedName>
</protein>
<gene>
    <name evidence="2" type="ORF">LCGC14_0442290</name>
</gene>
<proteinExistence type="predicted"/>
<organism evidence="2">
    <name type="scientific">marine sediment metagenome</name>
    <dbReference type="NCBI Taxonomy" id="412755"/>
    <lineage>
        <taxon>unclassified sequences</taxon>
        <taxon>metagenomes</taxon>
        <taxon>ecological metagenomes</taxon>
    </lineage>
</organism>
<accession>A0A0F9SR53</accession>